<evidence type="ECO:0000313" key="2">
    <source>
        <dbReference type="Proteomes" id="UP001153365"/>
    </source>
</evidence>
<dbReference type="EMBL" id="CALTRL010004894">
    <property type="protein sequence ID" value="CAH7683763.1"/>
    <property type="molecule type" value="Genomic_DNA"/>
</dbReference>
<accession>A0AAV0B9E7</accession>
<proteinExistence type="predicted"/>
<reference evidence="1" key="1">
    <citation type="submission" date="2022-06" db="EMBL/GenBank/DDBJ databases">
        <authorList>
            <consortium name="SYNGENTA / RWTH Aachen University"/>
        </authorList>
    </citation>
    <scope>NUCLEOTIDE SEQUENCE</scope>
</reference>
<keyword evidence="2" id="KW-1185">Reference proteome</keyword>
<sequence length="195" mass="21763">MTIGSSLDSTQTALRESAVGLKCLKAWIAQQSFERLIHLVEYNAYSLFTNKPQRFASDRARLNSGIGSEGVGLQIFGEDGEIKKRLRQGPSNPVPRQLEEVDQLLLEEDQSFSTNNFGDEALRTRLIGSLGLGRPLVATDETLLPKGSNGQKEEKEVMMMVDGFERLKKFGIVNQRLNEMKEKADISDRSIKSQS</sequence>
<evidence type="ECO:0000313" key="1">
    <source>
        <dbReference type="EMBL" id="CAH7683763.1"/>
    </source>
</evidence>
<comment type="caution">
    <text evidence="1">The sequence shown here is derived from an EMBL/GenBank/DDBJ whole genome shotgun (WGS) entry which is preliminary data.</text>
</comment>
<dbReference type="AlphaFoldDB" id="A0AAV0B9E7"/>
<name>A0AAV0B9E7_PHAPC</name>
<dbReference type="Proteomes" id="UP001153365">
    <property type="component" value="Unassembled WGS sequence"/>
</dbReference>
<gene>
    <name evidence="1" type="ORF">PPACK8108_LOCUS17459</name>
</gene>
<organism evidence="1 2">
    <name type="scientific">Phakopsora pachyrhizi</name>
    <name type="common">Asian soybean rust disease fungus</name>
    <dbReference type="NCBI Taxonomy" id="170000"/>
    <lineage>
        <taxon>Eukaryota</taxon>
        <taxon>Fungi</taxon>
        <taxon>Dikarya</taxon>
        <taxon>Basidiomycota</taxon>
        <taxon>Pucciniomycotina</taxon>
        <taxon>Pucciniomycetes</taxon>
        <taxon>Pucciniales</taxon>
        <taxon>Phakopsoraceae</taxon>
        <taxon>Phakopsora</taxon>
    </lineage>
</organism>
<protein>
    <submittedName>
        <fullName evidence="1">Uncharacterized protein</fullName>
    </submittedName>
</protein>